<dbReference type="CDD" id="cd01057">
    <property type="entry name" value="AAMH_A"/>
    <property type="match status" value="1"/>
</dbReference>
<reference evidence="7" key="1">
    <citation type="submission" date="2016-10" db="EMBL/GenBank/DDBJ databases">
        <authorList>
            <person name="Varghese N."/>
        </authorList>
    </citation>
    <scope>NUCLEOTIDE SEQUENCE [LARGE SCALE GENOMIC DNA]</scope>
    <source>
        <strain evidence="7">DSM 44719</strain>
    </source>
</reference>
<dbReference type="EC" id="1.14.13.227" evidence="1"/>
<evidence type="ECO:0000313" key="7">
    <source>
        <dbReference type="Proteomes" id="UP000183407"/>
    </source>
</evidence>
<evidence type="ECO:0000313" key="6">
    <source>
        <dbReference type="EMBL" id="SEE83592.1"/>
    </source>
</evidence>
<dbReference type="Pfam" id="PF04945">
    <property type="entry name" value="YHS"/>
    <property type="match status" value="1"/>
</dbReference>
<proteinExistence type="predicted"/>
<evidence type="ECO:0000256" key="2">
    <source>
        <dbReference type="ARBA" id="ARBA00023002"/>
    </source>
</evidence>
<accession>A0A1H5M2U5</accession>
<feature type="domain" description="YHS" evidence="5">
    <location>
        <begin position="411"/>
        <end position="444"/>
    </location>
</feature>
<comment type="catalytic activity">
    <reaction evidence="4">
        <text>propane + NADH + O2 + H(+) = propan-2-ol + NAD(+) + H2O</text>
        <dbReference type="Rhea" id="RHEA:49992"/>
        <dbReference type="ChEBI" id="CHEBI:15377"/>
        <dbReference type="ChEBI" id="CHEBI:15378"/>
        <dbReference type="ChEBI" id="CHEBI:15379"/>
        <dbReference type="ChEBI" id="CHEBI:17824"/>
        <dbReference type="ChEBI" id="CHEBI:32879"/>
        <dbReference type="ChEBI" id="CHEBI:57540"/>
        <dbReference type="ChEBI" id="CHEBI:57945"/>
        <dbReference type="EC" id="1.14.13.227"/>
    </reaction>
</comment>
<dbReference type="OrthoDB" id="7591937at2"/>
<dbReference type="InterPro" id="IPR012348">
    <property type="entry name" value="RNR-like"/>
</dbReference>
<dbReference type="InterPro" id="IPR003430">
    <property type="entry name" value="Phenol_Hydrox"/>
</dbReference>
<dbReference type="Proteomes" id="UP000183407">
    <property type="component" value="Unassembled WGS sequence"/>
</dbReference>
<dbReference type="RefSeq" id="WP_073361524.1">
    <property type="nucleotide sequence ID" value="NZ_FNTL01000005.1"/>
</dbReference>
<sequence length="507" mass="58820">MLLNRDDWYDISRDLDWELSYVDPAVAFPTSWSGAGDVPKEAWDKWDEPFRVSYRDYVRIQREKESGVKAVSSALVRSGTYEKLDPAHVATTHLHMGTTCMVEHMAVTMQSRFCRFAPTPRWRNLGVFGMLDETRHAQLDLRFSHDLLKQDPRFDWSQKAFHTKEWGVLAVKNFFDDAMLNADCVEAALATSLTVEHGFTNVQFVALAADAMAAGDINWSNLLSSIQTDEARHAQQGFPTLSILMEHDPARAQQALDVAFWRSTRLFQTLTGPAMDYYTPLDQRKMSFKEFMLEWIVNHHERILEDYGLKKPWYWDQFMYSLENGHHAMHLGTWFWRPTLFWKPNAGVSKDEREWLREKYPTWEENWGGMWDEIIKNVNDDRIEDTLPDTLPALCNLTQLPLGSAFSRHDLADHSLTYKGRLYHFDSEISKWCFEQDPERYAGHQSFIDRFIDGQILPADLAGGLLYMGLTPDVMGDDVYDYAWAKDYLPSKPAQVEESVEREPISI</sequence>
<organism evidence="6 7">
    <name type="scientific">Rhodococcus jostii</name>
    <dbReference type="NCBI Taxonomy" id="132919"/>
    <lineage>
        <taxon>Bacteria</taxon>
        <taxon>Bacillati</taxon>
        <taxon>Actinomycetota</taxon>
        <taxon>Actinomycetes</taxon>
        <taxon>Mycobacteriales</taxon>
        <taxon>Nocardiaceae</taxon>
        <taxon>Rhodococcus</taxon>
    </lineage>
</organism>
<dbReference type="InterPro" id="IPR007029">
    <property type="entry name" value="YHS_dom"/>
</dbReference>
<dbReference type="InterPro" id="IPR009078">
    <property type="entry name" value="Ferritin-like_SF"/>
</dbReference>
<keyword evidence="3 6" id="KW-0503">Monooxygenase</keyword>
<dbReference type="GO" id="GO:0004497">
    <property type="term" value="F:monooxygenase activity"/>
    <property type="evidence" value="ECO:0007669"/>
    <property type="project" value="UniProtKB-KW"/>
</dbReference>
<gene>
    <name evidence="6" type="ORF">SAMN04490220_8615</name>
</gene>
<dbReference type="AlphaFoldDB" id="A0A1H5M2U5"/>
<protein>
    <recommendedName>
        <fullName evidence="1">propane 2-monooxygenase</fullName>
        <ecNumber evidence="1">1.14.13.227</ecNumber>
    </recommendedName>
</protein>
<evidence type="ECO:0000256" key="1">
    <source>
        <dbReference type="ARBA" id="ARBA00012710"/>
    </source>
</evidence>
<dbReference type="Gene3D" id="1.10.620.20">
    <property type="entry name" value="Ribonucleotide Reductase, subunit A"/>
    <property type="match status" value="1"/>
</dbReference>
<dbReference type="SUPFAM" id="SSF47240">
    <property type="entry name" value="Ferritin-like"/>
    <property type="match status" value="1"/>
</dbReference>
<evidence type="ECO:0000259" key="5">
    <source>
        <dbReference type="Pfam" id="PF04945"/>
    </source>
</evidence>
<name>A0A1H5M2U5_RHOJO</name>
<evidence type="ECO:0000256" key="4">
    <source>
        <dbReference type="ARBA" id="ARBA00048941"/>
    </source>
</evidence>
<dbReference type="Pfam" id="PF02332">
    <property type="entry name" value="Phenol_Hydrox"/>
    <property type="match status" value="1"/>
</dbReference>
<dbReference type="EMBL" id="FNTL01000005">
    <property type="protein sequence ID" value="SEE83592.1"/>
    <property type="molecule type" value="Genomic_DNA"/>
</dbReference>
<keyword evidence="2" id="KW-0560">Oxidoreductase</keyword>
<evidence type="ECO:0000256" key="3">
    <source>
        <dbReference type="ARBA" id="ARBA00023033"/>
    </source>
</evidence>